<keyword evidence="5" id="KW-0694">RNA-binding</keyword>
<dbReference type="HOGENOM" id="CLU_001581_1_2_1"/>
<evidence type="ECO:0000256" key="2">
    <source>
        <dbReference type="ARBA" id="ARBA00022801"/>
    </source>
</evidence>
<reference evidence="12" key="2">
    <citation type="submission" date="2007-04" db="EMBL/GenBank/DDBJ databases">
        <title>The genome of the human body louse.</title>
        <authorList>
            <consortium name="The Human Body Louse Genome Consortium"/>
            <person name="Kirkness E."/>
            <person name="Walenz B."/>
            <person name="Hass B."/>
            <person name="Bruggner R."/>
            <person name="Strausberg R."/>
        </authorList>
    </citation>
    <scope>NUCLEOTIDE SEQUENCE</scope>
    <source>
        <strain evidence="12">USDA</strain>
    </source>
</reference>
<dbReference type="EC" id="3.1.13.-" evidence="5"/>
<feature type="region of interest" description="Disordered" evidence="6">
    <location>
        <begin position="1518"/>
        <end position="1569"/>
    </location>
</feature>
<feature type="domain" description="5'-3' exoribonuclease 1 SH3-like" evidence="9">
    <location>
        <begin position="1070"/>
        <end position="1139"/>
    </location>
</feature>
<dbReference type="VEuPathDB" id="VectorBase:PHUM577340"/>
<evidence type="ECO:0000259" key="9">
    <source>
        <dbReference type="Pfam" id="PF18129"/>
    </source>
</evidence>
<reference evidence="13" key="3">
    <citation type="submission" date="2020-05" db="UniProtKB">
        <authorList>
            <consortium name="EnsemblMetazoa"/>
        </authorList>
    </citation>
    <scope>IDENTIFICATION</scope>
    <source>
        <strain evidence="13">USDA</strain>
    </source>
</reference>
<accession>E0W1H6</accession>
<feature type="compositionally biased region" description="Polar residues" evidence="6">
    <location>
        <begin position="1545"/>
        <end position="1569"/>
    </location>
</feature>
<dbReference type="InterPro" id="IPR041385">
    <property type="entry name" value="SH3_12"/>
</dbReference>
<dbReference type="PANTHER" id="PTHR12341">
    <property type="entry name" value="5'-&gt;3' EXORIBONUCLEASE"/>
    <property type="match status" value="1"/>
</dbReference>
<dbReference type="InterPro" id="IPR041106">
    <property type="entry name" value="XRN1_D2_D3"/>
</dbReference>
<dbReference type="GO" id="GO:0005634">
    <property type="term" value="C:nucleus"/>
    <property type="evidence" value="ECO:0007669"/>
    <property type="project" value="TreeGrafter"/>
</dbReference>
<keyword evidence="14" id="KW-1185">Reference proteome</keyword>
<dbReference type="InterPro" id="IPR016494">
    <property type="entry name" value="5_3_exoribonuclease_1"/>
</dbReference>
<evidence type="ECO:0000256" key="4">
    <source>
        <dbReference type="ARBA" id="ARBA00038299"/>
    </source>
</evidence>
<dbReference type="RefSeq" id="XP_002432220.1">
    <property type="nucleotide sequence ID" value="XM_002432175.1"/>
</dbReference>
<dbReference type="Gene3D" id="2.170.260.40">
    <property type="match status" value="1"/>
</dbReference>
<dbReference type="OMA" id="VASWPWF"/>
<dbReference type="InParanoid" id="E0W1H6"/>
<feature type="domain" description="Xrn1 helical" evidence="8">
    <location>
        <begin position="267"/>
        <end position="595"/>
    </location>
</feature>
<gene>
    <name evidence="13" type="primary">8239557</name>
    <name evidence="12" type="ORF">Phum_PHUM577340</name>
</gene>
<evidence type="ECO:0000259" key="10">
    <source>
        <dbReference type="Pfam" id="PF18332"/>
    </source>
</evidence>
<dbReference type="EMBL" id="AAZO01007021">
    <property type="status" value="NOT_ANNOTATED_CDS"/>
    <property type="molecule type" value="Genomic_DNA"/>
</dbReference>
<evidence type="ECO:0000313" key="12">
    <source>
        <dbReference type="EMBL" id="EEB19482.1"/>
    </source>
</evidence>
<dbReference type="GO" id="GO:0004534">
    <property type="term" value="F:5'-3' RNA exonuclease activity"/>
    <property type="evidence" value="ECO:0007669"/>
    <property type="project" value="TreeGrafter"/>
</dbReference>
<dbReference type="FunCoup" id="E0W1H6">
    <property type="interactions" value="1197"/>
</dbReference>
<dbReference type="Gene3D" id="2.30.30.750">
    <property type="match status" value="1"/>
</dbReference>
<dbReference type="InterPro" id="IPR027073">
    <property type="entry name" value="5_3_exoribonuclease"/>
</dbReference>
<protein>
    <recommendedName>
        <fullName evidence="5">5'-3' exoribonuclease 1</fullName>
        <ecNumber evidence="5">3.1.13.-</ecNumber>
    </recommendedName>
</protein>
<feature type="domain" description="Exoribonuclease Xrn1 D2/D3" evidence="11">
    <location>
        <begin position="818"/>
        <end position="1039"/>
    </location>
</feature>
<dbReference type="eggNOG" id="KOG2045">
    <property type="taxonomic scope" value="Eukaryota"/>
</dbReference>
<dbReference type="GO" id="GO:0016075">
    <property type="term" value="P:rRNA catabolic process"/>
    <property type="evidence" value="ECO:0007669"/>
    <property type="project" value="TreeGrafter"/>
</dbReference>
<dbReference type="GO" id="GO:0005737">
    <property type="term" value="C:cytoplasm"/>
    <property type="evidence" value="ECO:0007669"/>
    <property type="project" value="UniProtKB-SubCell"/>
</dbReference>
<dbReference type="PANTHER" id="PTHR12341:SF7">
    <property type="entry name" value="5'-3' EXORIBONUCLEASE 1"/>
    <property type="match status" value="1"/>
</dbReference>
<evidence type="ECO:0000256" key="5">
    <source>
        <dbReference type="PIRNR" id="PIRNR006743"/>
    </source>
</evidence>
<organism>
    <name type="scientific">Pediculus humanus subsp. corporis</name>
    <name type="common">Body louse</name>
    <dbReference type="NCBI Taxonomy" id="121224"/>
    <lineage>
        <taxon>Eukaryota</taxon>
        <taxon>Metazoa</taxon>
        <taxon>Ecdysozoa</taxon>
        <taxon>Arthropoda</taxon>
        <taxon>Hexapoda</taxon>
        <taxon>Insecta</taxon>
        <taxon>Pterygota</taxon>
        <taxon>Neoptera</taxon>
        <taxon>Paraneoptera</taxon>
        <taxon>Psocodea</taxon>
        <taxon>Troctomorpha</taxon>
        <taxon>Phthiraptera</taxon>
        <taxon>Anoplura</taxon>
        <taxon>Pediculidae</taxon>
        <taxon>Pediculus</taxon>
    </lineage>
</organism>
<dbReference type="PIRSF" id="PIRSF006743">
    <property type="entry name" value="Exonuclease_Xnr1"/>
    <property type="match status" value="1"/>
</dbReference>
<evidence type="ECO:0000259" key="11">
    <source>
        <dbReference type="Pfam" id="PF18334"/>
    </source>
</evidence>
<dbReference type="CTD" id="8239557"/>
<dbReference type="GO" id="GO:0003723">
    <property type="term" value="F:RNA binding"/>
    <property type="evidence" value="ECO:0007669"/>
    <property type="project" value="UniProtKB-KW"/>
</dbReference>
<evidence type="ECO:0000256" key="3">
    <source>
        <dbReference type="ARBA" id="ARBA00022839"/>
    </source>
</evidence>
<proteinExistence type="inferred from homology"/>
<dbReference type="GO" id="GO:0000956">
    <property type="term" value="P:nuclear-transcribed mRNA catabolic process"/>
    <property type="evidence" value="ECO:0007669"/>
    <property type="project" value="InterPro"/>
</dbReference>
<dbReference type="Pfam" id="PF18334">
    <property type="entry name" value="XRN1_D2_D3"/>
    <property type="match status" value="1"/>
</dbReference>
<dbReference type="Pfam" id="PF03159">
    <property type="entry name" value="XRN_N"/>
    <property type="match status" value="1"/>
</dbReference>
<evidence type="ECO:0000259" key="7">
    <source>
        <dbReference type="Pfam" id="PF03159"/>
    </source>
</evidence>
<dbReference type="InterPro" id="IPR040992">
    <property type="entry name" value="XRN1_D1"/>
</dbReference>
<dbReference type="Pfam" id="PF17846">
    <property type="entry name" value="XRN_M"/>
    <property type="match status" value="1"/>
</dbReference>
<comment type="similarity">
    <text evidence="4 5">Belongs to the 5'-3' exonuclease family.</text>
</comment>
<dbReference type="GeneID" id="8239557"/>
<comment type="subcellular location">
    <subcellularLocation>
        <location evidence="5">Cytoplasm</location>
    </subcellularLocation>
</comment>
<dbReference type="InterPro" id="IPR041412">
    <property type="entry name" value="Xrn1_helical"/>
</dbReference>
<keyword evidence="1 5" id="KW-0540">Nuclease</keyword>
<dbReference type="EMBL" id="DS235870">
    <property type="protein sequence ID" value="EEB19482.1"/>
    <property type="molecule type" value="Genomic_DNA"/>
</dbReference>
<dbReference type="EnsemblMetazoa" id="PHUM577340-RA">
    <property type="protein sequence ID" value="PHUM577340-PA"/>
    <property type="gene ID" value="PHUM577340"/>
</dbReference>
<dbReference type="KEGG" id="phu:Phum_PHUM577340"/>
<reference evidence="12" key="1">
    <citation type="submission" date="2007-04" db="EMBL/GenBank/DDBJ databases">
        <title>Annotation of Pediculus humanus corporis strain USDA.</title>
        <authorList>
            <person name="Kirkness E."/>
            <person name="Hannick L."/>
            <person name="Hass B."/>
            <person name="Bruggner R."/>
            <person name="Lawson D."/>
            <person name="Bidwell S."/>
            <person name="Joardar V."/>
            <person name="Caler E."/>
            <person name="Walenz B."/>
            <person name="Inman J."/>
            <person name="Schobel S."/>
            <person name="Galinsky K."/>
            <person name="Amedeo P."/>
            <person name="Strausberg R."/>
        </authorList>
    </citation>
    <scope>NUCLEOTIDE SEQUENCE</scope>
    <source>
        <strain evidence="12">USDA</strain>
    </source>
</reference>
<evidence type="ECO:0000259" key="8">
    <source>
        <dbReference type="Pfam" id="PF17846"/>
    </source>
</evidence>
<dbReference type="InterPro" id="IPR047007">
    <property type="entry name" value="XRN1_D1_sf"/>
</dbReference>
<evidence type="ECO:0000313" key="14">
    <source>
        <dbReference type="Proteomes" id="UP000009046"/>
    </source>
</evidence>
<dbReference type="Gene3D" id="3.40.50.12390">
    <property type="match status" value="2"/>
</dbReference>
<keyword evidence="5" id="KW-0963">Cytoplasm</keyword>
<dbReference type="Proteomes" id="UP000009046">
    <property type="component" value="Unassembled WGS sequence"/>
</dbReference>
<dbReference type="OrthoDB" id="372487at2759"/>
<evidence type="ECO:0000256" key="6">
    <source>
        <dbReference type="SAM" id="MobiDB-lite"/>
    </source>
</evidence>
<feature type="domain" description="Xrn1 N-terminal" evidence="7">
    <location>
        <begin position="1"/>
        <end position="221"/>
    </location>
</feature>
<sequence>MGVPRLYRFINRRYPCVTDYVEVHQVPHFENFYIDLNEIIHVCFKDETASGKTKEIFSKIFTYIEFLFNLIKPKKLFFLSVDGVAPKAKMNNQRGRRFQAAKELENENQKLLAEGKPIPDENFNSLCISPGTEFMEELDKHLNYFIRKKISTDSMWQKIVVIYSGYKTPGEGEHKIMDYIRYLRTTSDFDPYIRHCIYSSDADLMLLGLALHEINVSILRRDPDSSSKEKKSNASKEEKNIFVHLSILRDYLDLEFQELKGCLPFEYDLEHLIDDWILMTFLMGNDFIPNLPNIQIDTNGVLVVLEAYKKIIQTLDGYINLNGYLNLPRFQKFLNKLSEHDMESFRETFADLAFLEGKCNQLRPFENDDDLSDESQKRKSDLEELIKSTNDMFEFSDEEENHDDDDDDDDTFLFEFKMKKKNYYSDKMCFDEMTEDISKNLTKNYIQTIQWILFYYFHGCASWTWYYPYHYSPFLSDIKNFEDYNLEYNKGEPLLPFDQLVSILPASGKNYLPEVYHDLMNSTDSPLKDFFPDDFKRDLNGKKADWESIILIPFVDQDEVLKYTTPLRNKLTEKEKIRNSHAPMLIYTYTDKNLGVYKISNHFPDVLANHAQVIEKWHNSILVDKSKMVFGLRPGVSPLGGPVFPRLKYLKYTSCIMQINLEQWTWSGNDISVVLTLEKNEMTSLQNVADDLLGKIVHVRWPFLDEAKVVAVSDGKIKYTLIRDKEIRRDTLDESKVKQFIACANAFETKYSKRKAIKIGPVEVIVYVKKNKGQKYVFDSMGNAVNEKLWSSEIVEYPLQTLVTDLIRDLNNTNYKTVKDAFPVGSSVLFLGQPHFGSMGKILDNSNLLPGSRLEVALQVTESKSSLLKNTLENLKLHGKKTEYYYSREASRLAGIDYEVFCHMTGYLYVDVDDPEFKKESKINIGLVLKQNKRNQGIMGYAAKKKNVWMYSKKAVEVARMYRIKFPEVVEALSSLDDFKFLSNNEFQPKLKVERLIELRDWLKSLEYKNLEFVSGNSEMLEKDEILKINEALTNNEENVKIQNIFVNPNLLYRSELNLNVLPPDVNVVHSLYDRVVSIRSSGPVPVGLKGVIIGIYEDEEEKNENFYGVLFDEPFLGGETIHSIEYKYYKMSECSLLNITEDKKDVVQKLNNDGLSKIEESEKNFKGSKGDGNGKRITSAFAKFDSSISGEKFKKNNDDDDDDRYTKMWTDLQCGKSENETTNVLKKLLKIDNSEKSSSSSSTTTTTTTGVIEDPVKSFFDGMISTMGKKTGKSPSVPIHHHYPHSTIMAENHNQKTKFNYMDQLNNYCLNNNIRIPNLNFKYVGNKHVVGEILWSNGKLYNSQLCDNKYDASEMVAKEILKSLNDGKEKMGKGDVMIFSRDGDRVSHDGGVGEWRRRINHNQWKGAKFNDSSDDFYHDQEEYKILKKKNDFLPHELPQPPRQWVAKSTKSKSSYLNFPKNESVVKNFGKKTETESGSNSNQTKLNSSECKSPPKSSALSFVPLQAITGMKTIKPIATTKQNTNNNNNSNSNNNDNNESIKIANKSQPNQTTPQESNKNSTVSSSKFYSQKPRYNKIAANLNFNNF</sequence>
<dbReference type="CDD" id="cd18673">
    <property type="entry name" value="PIN_XRN1-2-like"/>
    <property type="match status" value="1"/>
</dbReference>
<keyword evidence="2 5" id="KW-0378">Hydrolase</keyword>
<dbReference type="Pfam" id="PF18332">
    <property type="entry name" value="XRN1_D1"/>
    <property type="match status" value="1"/>
</dbReference>
<feature type="region of interest" description="Disordered" evidence="6">
    <location>
        <begin position="1472"/>
        <end position="1498"/>
    </location>
</feature>
<evidence type="ECO:0000256" key="1">
    <source>
        <dbReference type="ARBA" id="ARBA00022722"/>
    </source>
</evidence>
<dbReference type="Pfam" id="PF18129">
    <property type="entry name" value="SH3_12"/>
    <property type="match status" value="1"/>
</dbReference>
<dbReference type="InterPro" id="IPR004859">
    <property type="entry name" value="Xrn1_N"/>
</dbReference>
<dbReference type="InterPro" id="IPR047008">
    <property type="entry name" value="XRN1_SH3_sf"/>
</dbReference>
<dbReference type="STRING" id="121224.E0W1H6"/>
<evidence type="ECO:0000313" key="13">
    <source>
        <dbReference type="EnsemblMetazoa" id="PHUM577340-PA"/>
    </source>
</evidence>
<feature type="domain" description="5'-3' exoribonuclease 1 D1" evidence="10">
    <location>
        <begin position="644"/>
        <end position="807"/>
    </location>
</feature>
<name>E0W1H6_PEDHC</name>
<keyword evidence="3 5" id="KW-0269">Exonuclease</keyword>
<dbReference type="Gene3D" id="1.25.40.1050">
    <property type="match status" value="1"/>
</dbReference>
<feature type="compositionally biased region" description="Polar residues" evidence="6">
    <location>
        <begin position="1476"/>
        <end position="1498"/>
    </location>
</feature>
<feature type="compositionally biased region" description="Low complexity" evidence="6">
    <location>
        <begin position="1523"/>
        <end position="1538"/>
    </location>
</feature>